<dbReference type="STRING" id="1586267.GCA_001418685_02017"/>
<dbReference type="EMBL" id="FCOR01000017">
    <property type="protein sequence ID" value="CVK17151.1"/>
    <property type="molecule type" value="Genomic_DNA"/>
</dbReference>
<proteinExistence type="predicted"/>
<organism evidence="1 2">
    <name type="scientific">Apibacter mensalis</name>
    <dbReference type="NCBI Taxonomy" id="1586267"/>
    <lineage>
        <taxon>Bacteria</taxon>
        <taxon>Pseudomonadati</taxon>
        <taxon>Bacteroidota</taxon>
        <taxon>Flavobacteriia</taxon>
        <taxon>Flavobacteriales</taxon>
        <taxon>Weeksellaceae</taxon>
        <taxon>Apibacter</taxon>
    </lineage>
</organism>
<evidence type="ECO:0000313" key="1">
    <source>
        <dbReference type="EMBL" id="CVK17151.1"/>
    </source>
</evidence>
<dbReference type="RefSeq" id="WP_055426319.1">
    <property type="nucleotide sequence ID" value="NZ_FCOR01000017.1"/>
</dbReference>
<evidence type="ECO:0000313" key="2">
    <source>
        <dbReference type="Proteomes" id="UP000182761"/>
    </source>
</evidence>
<dbReference type="OrthoDB" id="880361at2"/>
<name>A0A0X3ARW7_9FLAO</name>
<dbReference type="Proteomes" id="UP000182761">
    <property type="component" value="Unassembled WGS sequence"/>
</dbReference>
<reference evidence="1 2" key="1">
    <citation type="submission" date="2016-01" db="EMBL/GenBank/DDBJ databases">
        <authorList>
            <person name="McClelland M."/>
            <person name="Jain A."/>
            <person name="Saraogi P."/>
            <person name="Mendelson R."/>
            <person name="Westerman R."/>
            <person name="SanMiguel P."/>
            <person name="Csonka L."/>
        </authorList>
    </citation>
    <scope>NUCLEOTIDE SEQUENCE [LARGE SCALE GENOMIC DNA]</scope>
    <source>
        <strain evidence="1 2">R-53146</strain>
    </source>
</reference>
<gene>
    <name evidence="1" type="ORF">Ga0061079_11719</name>
</gene>
<sequence>MTNIPINGEYHNYVSLRANVFGRTLRTIQELNYIRTDDIDPVKVAGTAKPIGFTQGNETFEGSITLLLEEVTAIQYSLPKGKSLPDIPAFPLSVSYVNKLGIQISHLLIGVKFKSNGVKVSAGNNEAITVEIPLYIGDIDFTA</sequence>
<dbReference type="AlphaFoldDB" id="A0A0X3ARW7"/>
<accession>A0A0X3ARW7</accession>
<protein>
    <submittedName>
        <fullName evidence="1">Uncharacterized protein</fullName>
    </submittedName>
</protein>
<keyword evidence="2" id="KW-1185">Reference proteome</keyword>